<accession>A0A2P2MVN7</accession>
<name>A0A2P2MVN7_RHIMU</name>
<organism evidence="2">
    <name type="scientific">Rhizophora mucronata</name>
    <name type="common">Asiatic mangrove</name>
    <dbReference type="NCBI Taxonomy" id="61149"/>
    <lineage>
        <taxon>Eukaryota</taxon>
        <taxon>Viridiplantae</taxon>
        <taxon>Streptophyta</taxon>
        <taxon>Embryophyta</taxon>
        <taxon>Tracheophyta</taxon>
        <taxon>Spermatophyta</taxon>
        <taxon>Magnoliopsida</taxon>
        <taxon>eudicotyledons</taxon>
        <taxon>Gunneridae</taxon>
        <taxon>Pentapetalae</taxon>
        <taxon>rosids</taxon>
        <taxon>fabids</taxon>
        <taxon>Malpighiales</taxon>
        <taxon>Rhizophoraceae</taxon>
        <taxon>Rhizophora</taxon>
    </lineage>
</organism>
<feature type="region of interest" description="Disordered" evidence="1">
    <location>
        <begin position="65"/>
        <end position="88"/>
    </location>
</feature>
<evidence type="ECO:0000256" key="1">
    <source>
        <dbReference type="SAM" id="MobiDB-lite"/>
    </source>
</evidence>
<evidence type="ECO:0000313" key="2">
    <source>
        <dbReference type="EMBL" id="MBX34287.1"/>
    </source>
</evidence>
<proteinExistence type="predicted"/>
<dbReference type="AlphaFoldDB" id="A0A2P2MVN7"/>
<sequence>MRSFSTALVFSLPTLKNNKMFPLYLSGVVKGSTAGPSKKKFTKNYGIQQWINSFNKIRSDRTRMNGVGLNSRSDVRLSPPTDVPCHVS</sequence>
<dbReference type="EMBL" id="GGEC01053803">
    <property type="protein sequence ID" value="MBX34287.1"/>
    <property type="molecule type" value="Transcribed_RNA"/>
</dbReference>
<reference evidence="2" key="1">
    <citation type="submission" date="2018-02" db="EMBL/GenBank/DDBJ databases">
        <title>Rhizophora mucronata_Transcriptome.</title>
        <authorList>
            <person name="Meera S.P."/>
            <person name="Sreeshan A."/>
            <person name="Augustine A."/>
        </authorList>
    </citation>
    <scope>NUCLEOTIDE SEQUENCE</scope>
    <source>
        <tissue evidence="2">Leaf</tissue>
    </source>
</reference>
<protein>
    <submittedName>
        <fullName evidence="2">Uncharacterized protein MANES_18G017500</fullName>
    </submittedName>
</protein>